<feature type="compositionally biased region" description="Basic and acidic residues" evidence="1">
    <location>
        <begin position="214"/>
        <end position="227"/>
    </location>
</feature>
<feature type="region of interest" description="Disordered" evidence="1">
    <location>
        <begin position="151"/>
        <end position="185"/>
    </location>
</feature>
<feature type="compositionally biased region" description="Basic and acidic residues" evidence="1">
    <location>
        <begin position="362"/>
        <end position="373"/>
    </location>
</feature>
<feature type="compositionally biased region" description="Basic and acidic residues" evidence="1">
    <location>
        <begin position="552"/>
        <end position="561"/>
    </location>
</feature>
<feature type="compositionally biased region" description="Polar residues" evidence="1">
    <location>
        <begin position="623"/>
        <end position="643"/>
    </location>
</feature>
<organism evidence="2 3">
    <name type="scientific">Alosa alosa</name>
    <name type="common">allis shad</name>
    <dbReference type="NCBI Taxonomy" id="278164"/>
    <lineage>
        <taxon>Eukaryota</taxon>
        <taxon>Metazoa</taxon>
        <taxon>Chordata</taxon>
        <taxon>Craniata</taxon>
        <taxon>Vertebrata</taxon>
        <taxon>Euteleostomi</taxon>
        <taxon>Actinopterygii</taxon>
        <taxon>Neopterygii</taxon>
        <taxon>Teleostei</taxon>
        <taxon>Clupei</taxon>
        <taxon>Clupeiformes</taxon>
        <taxon>Clupeoidei</taxon>
        <taxon>Clupeidae</taxon>
        <taxon>Alosa</taxon>
    </lineage>
</organism>
<feature type="compositionally biased region" description="Polar residues" evidence="1">
    <location>
        <begin position="27"/>
        <end position="37"/>
    </location>
</feature>
<reference evidence="2" key="1">
    <citation type="submission" date="2020-10" db="EMBL/GenBank/DDBJ databases">
        <title>Chromosome-scale genome assembly of the Allis shad, Alosa alosa.</title>
        <authorList>
            <person name="Margot Z."/>
            <person name="Christophe K."/>
            <person name="Cabau C."/>
            <person name="Louis A."/>
            <person name="Berthelot C."/>
            <person name="Parey E."/>
            <person name="Roest Crollius H."/>
            <person name="Montfort J."/>
            <person name="Robinson-Rechavi M."/>
            <person name="Bucao C."/>
            <person name="Bouchez O."/>
            <person name="Gislard M."/>
            <person name="Lluch J."/>
            <person name="Milhes M."/>
            <person name="Lampietro C."/>
            <person name="Lopez Roques C."/>
            <person name="Donnadieu C."/>
            <person name="Braasch I."/>
            <person name="Desvignes T."/>
            <person name="Postlethwait J."/>
            <person name="Bobe J."/>
            <person name="Guiguen Y."/>
        </authorList>
    </citation>
    <scope>NUCLEOTIDE SEQUENCE</scope>
    <source>
        <strain evidence="2">M-15738</strain>
        <tissue evidence="2">Blood</tissue>
    </source>
</reference>
<feature type="compositionally biased region" description="Acidic residues" evidence="1">
    <location>
        <begin position="385"/>
        <end position="403"/>
    </location>
</feature>
<evidence type="ECO:0000313" key="3">
    <source>
        <dbReference type="Proteomes" id="UP000823561"/>
    </source>
</evidence>
<dbReference type="AlphaFoldDB" id="A0AAV6FGW5"/>
<feature type="region of interest" description="Disordered" evidence="1">
    <location>
        <begin position="745"/>
        <end position="843"/>
    </location>
</feature>
<feature type="compositionally biased region" description="Pro residues" evidence="1">
    <location>
        <begin position="272"/>
        <end position="296"/>
    </location>
</feature>
<evidence type="ECO:0000256" key="1">
    <source>
        <dbReference type="SAM" id="MobiDB-lite"/>
    </source>
</evidence>
<feature type="compositionally biased region" description="Polar residues" evidence="1">
    <location>
        <begin position="912"/>
        <end position="922"/>
    </location>
</feature>
<feature type="compositionally biased region" description="Basic and acidic residues" evidence="1">
    <location>
        <begin position="71"/>
        <end position="106"/>
    </location>
</feature>
<feature type="compositionally biased region" description="Polar residues" evidence="1">
    <location>
        <begin position="501"/>
        <end position="511"/>
    </location>
</feature>
<gene>
    <name evidence="2" type="ORF">AALO_G00295200</name>
</gene>
<accession>A0AAV6FGW5</accession>
<feature type="region of interest" description="Disordered" evidence="1">
    <location>
        <begin position="204"/>
        <end position="537"/>
    </location>
</feature>
<feature type="compositionally biased region" description="Polar residues" evidence="1">
    <location>
        <begin position="444"/>
        <end position="461"/>
    </location>
</feature>
<feature type="compositionally biased region" description="Basic and acidic residues" evidence="1">
    <location>
        <begin position="514"/>
        <end position="531"/>
    </location>
</feature>
<feature type="compositionally biased region" description="Polar residues" evidence="1">
    <location>
        <begin position="473"/>
        <end position="482"/>
    </location>
</feature>
<keyword evidence="3" id="KW-1185">Reference proteome</keyword>
<feature type="compositionally biased region" description="Polar residues" evidence="1">
    <location>
        <begin position="250"/>
        <end position="262"/>
    </location>
</feature>
<feature type="compositionally biased region" description="Polar residues" evidence="1">
    <location>
        <begin position="338"/>
        <end position="351"/>
    </location>
</feature>
<feature type="compositionally biased region" description="Basic and acidic residues" evidence="1">
    <location>
        <begin position="38"/>
        <end position="51"/>
    </location>
</feature>
<sequence>MDADKRVVVGSEKPSEGVATSLRFQPGSFTPVSYGNETTDRSHKGPEKESSDSNLASPQEDSPIKMSPVSERIKALEALAAKKNEPESRNEGGFPHFRERHYEKSPTEAPPPAAFQKKTTSQEKESPESPFEVLGETVQGTDYEDTADWMRAHLPPAPNFGTEDPDLDDGKDVPVMETDGASKGNKEEAILAAGVPEAFAGVPDAFMDTPIEPPDLKDDYNPEKQESMEEESEFDLNFLPTAYMWDKQENNASKGPPGQSTAKESDISAPPATAPPPAGFGSPSPPLSPPPSPPASPLQAKVPKTTLKGDAEPSETHEMDSSGESDDTVIEDACASIKVTTTESVESTPKHPSSKDSAPPSVEKESQPAKLEKQPMQVPIINVIETEEQVVSEEEYEPEEEEDERYRVMRDPVREPTKEQEPASDEKKAVPSDAPSAEDHKPPNESSQVSTIESVESTPKHPSSKDSGDVDTVVQTTPNSRGLSKEESHDKAVVFERPDSPNESLSESAIKSATEGKEEKSVNITDHRGNLSEDTEPVIDSHLNNFVAQDLSQKEKPKSELISEDDYASDTLSKSNVLPDLNAGSLIDQSYEDHFGDDSLPGLDESSDDRQLNFDTVPEPSPSDFSSDNYIETLVSQNISSVGNDDRKTVTNSGDLPLMADDNYTSHPVEEQPSMQEYPQDDFSYYSDQPDSFPGMDLEPNQDAKDMTAEPVAPTENTSDPESIEPDCSVSLATDSFVEFMRECLKSREDEEPEPLLLSHTTKAEAVSTSSPAAVMDLEQENNTIRALKELGSSQEDEEDNKTSPKSKTSEQEKKSPQPQPQAEVISSPTCDSPASRHASETPLSKEVEAIDVWVAEAYHLAEHVLAAILTHLSGNAPSLWALSLLTSHARKAKQCTSPSQTLSPPGLCSQFDDNTNNNTNRMCERDLPTLDN</sequence>
<feature type="compositionally biased region" description="Acidic residues" evidence="1">
    <location>
        <begin position="321"/>
        <end position="330"/>
    </location>
</feature>
<dbReference type="EMBL" id="JADWDJ010000024">
    <property type="protein sequence ID" value="KAG5260677.1"/>
    <property type="molecule type" value="Genomic_DNA"/>
</dbReference>
<feature type="compositionally biased region" description="Basic and acidic residues" evidence="1">
    <location>
        <begin position="483"/>
        <end position="500"/>
    </location>
</feature>
<feature type="region of interest" description="Disordered" evidence="1">
    <location>
        <begin position="1"/>
        <end position="137"/>
    </location>
</feature>
<feature type="compositionally biased region" description="Basic and acidic residues" evidence="1">
    <location>
        <begin position="307"/>
        <end position="320"/>
    </location>
</feature>
<feature type="compositionally biased region" description="Basic and acidic residues" evidence="1">
    <location>
        <begin position="404"/>
        <end position="430"/>
    </location>
</feature>
<dbReference type="Proteomes" id="UP000823561">
    <property type="component" value="Chromosome 24"/>
</dbReference>
<comment type="caution">
    <text evidence="2">The sequence shown here is derived from an EMBL/GenBank/DDBJ whole genome shotgun (WGS) entry which is preliminary data.</text>
</comment>
<evidence type="ECO:0000313" key="2">
    <source>
        <dbReference type="EMBL" id="KAG5260677.1"/>
    </source>
</evidence>
<feature type="region of interest" description="Disordered" evidence="1">
    <location>
        <begin position="897"/>
        <end position="933"/>
    </location>
</feature>
<proteinExistence type="predicted"/>
<name>A0AAV6FGW5_9TELE</name>
<feature type="compositionally biased region" description="Basic and acidic residues" evidence="1">
    <location>
        <begin position="923"/>
        <end position="933"/>
    </location>
</feature>
<protein>
    <submittedName>
        <fullName evidence="2">Uncharacterized protein</fullName>
    </submittedName>
</protein>
<feature type="region of interest" description="Disordered" evidence="1">
    <location>
        <begin position="549"/>
        <end position="728"/>
    </location>
</feature>